<dbReference type="GO" id="GO:0016020">
    <property type="term" value="C:membrane"/>
    <property type="evidence" value="ECO:0007669"/>
    <property type="project" value="UniProtKB-SubCell"/>
</dbReference>
<evidence type="ECO:0000313" key="3">
    <source>
        <dbReference type="EMBL" id="KAK9822782.1"/>
    </source>
</evidence>
<dbReference type="CDD" id="cd12823">
    <property type="entry name" value="Mrs2_Mfm1p-like"/>
    <property type="match status" value="1"/>
</dbReference>
<feature type="transmembrane region" description="Helical" evidence="2">
    <location>
        <begin position="370"/>
        <end position="393"/>
    </location>
</feature>
<dbReference type="AlphaFoldDB" id="A0AAW1QNH0"/>
<comment type="function">
    <text evidence="2">Magnesium transporter that may mediate the influx of magnesium.</text>
</comment>
<comment type="subcellular location">
    <subcellularLocation>
        <location evidence="2">Membrane</location>
        <topology evidence="2">Multi-pass membrane protein</topology>
    </subcellularLocation>
</comment>
<keyword evidence="2" id="KW-0812">Transmembrane</keyword>
<protein>
    <recommendedName>
        <fullName evidence="2">Magnesium transporter</fullName>
    </recommendedName>
</protein>
<dbReference type="PANTHER" id="PTHR13890:SF42">
    <property type="entry name" value="MAGNESIUM TRANSPORTER"/>
    <property type="match status" value="1"/>
</dbReference>
<dbReference type="InterPro" id="IPR039204">
    <property type="entry name" value="MRS2-like"/>
</dbReference>
<keyword evidence="2" id="KW-0460">Magnesium</keyword>
<reference evidence="3 4" key="1">
    <citation type="journal article" date="2024" name="Nat. Commun.">
        <title>Phylogenomics reveals the evolutionary origins of lichenization in chlorophyte algae.</title>
        <authorList>
            <person name="Puginier C."/>
            <person name="Libourel C."/>
            <person name="Otte J."/>
            <person name="Skaloud P."/>
            <person name="Haon M."/>
            <person name="Grisel S."/>
            <person name="Petersen M."/>
            <person name="Berrin J.G."/>
            <person name="Delaux P.M."/>
            <person name="Dal Grande F."/>
            <person name="Keller J."/>
        </authorList>
    </citation>
    <scope>NUCLEOTIDE SEQUENCE [LARGE SCALE GENOMIC DNA]</scope>
    <source>
        <strain evidence="3 4">SAG 2145</strain>
    </source>
</reference>
<evidence type="ECO:0000313" key="4">
    <source>
        <dbReference type="Proteomes" id="UP001438707"/>
    </source>
</evidence>
<evidence type="ECO:0000256" key="2">
    <source>
        <dbReference type="RuleBase" id="RU366041"/>
    </source>
</evidence>
<dbReference type="PANTHER" id="PTHR13890">
    <property type="entry name" value="RNA SPLICING PROTEIN MRS2, MITOCHONDRIAL"/>
    <property type="match status" value="1"/>
</dbReference>
<evidence type="ECO:0000256" key="1">
    <source>
        <dbReference type="ARBA" id="ARBA00007535"/>
    </source>
</evidence>
<keyword evidence="2" id="KW-0472">Membrane</keyword>
<keyword evidence="4" id="KW-1185">Reference proteome</keyword>
<organism evidence="3 4">
    <name type="scientific">Apatococcus lobatus</name>
    <dbReference type="NCBI Taxonomy" id="904363"/>
    <lineage>
        <taxon>Eukaryota</taxon>
        <taxon>Viridiplantae</taxon>
        <taxon>Chlorophyta</taxon>
        <taxon>core chlorophytes</taxon>
        <taxon>Trebouxiophyceae</taxon>
        <taxon>Chlorellales</taxon>
        <taxon>Chlorellaceae</taxon>
        <taxon>Apatococcus</taxon>
    </lineage>
</organism>
<accession>A0AAW1QNH0</accession>
<dbReference type="Proteomes" id="UP001438707">
    <property type="component" value="Unassembled WGS sequence"/>
</dbReference>
<dbReference type="Pfam" id="PF22099">
    <property type="entry name" value="MRS2-like"/>
    <property type="match status" value="1"/>
</dbReference>
<keyword evidence="2" id="KW-0406">Ion transport</keyword>
<keyword evidence="2" id="KW-1133">Transmembrane helix</keyword>
<comment type="caution">
    <text evidence="3">The sequence shown here is derived from an EMBL/GenBank/DDBJ whole genome shotgun (WGS) entry which is preliminary data.</text>
</comment>
<proteinExistence type="inferred from homology"/>
<dbReference type="GO" id="GO:0015095">
    <property type="term" value="F:magnesium ion transmembrane transporter activity"/>
    <property type="evidence" value="ECO:0007669"/>
    <property type="project" value="UniProtKB-ARBA"/>
</dbReference>
<dbReference type="PROSITE" id="PS00018">
    <property type="entry name" value="EF_HAND_1"/>
    <property type="match status" value="1"/>
</dbReference>
<gene>
    <name evidence="3" type="ORF">WJX74_008166</name>
</gene>
<name>A0AAW1QNH0_9CHLO</name>
<dbReference type="Gene3D" id="1.20.58.340">
    <property type="entry name" value="Magnesium transport protein CorA, transmembrane region"/>
    <property type="match status" value="1"/>
</dbReference>
<sequence length="492" mass="55702">MLRLFRAACNFQHTTLFPTHSCSPLSAAFLNATNSQANPALLKPILGAWTLPQPVSAAQQFASLAAEVKNGARRAIPSFTGLQQLRWQVLTITATQHVFEDQVTPHSLSLDPRDVNLFNNAKGQGNQRATIEPRELGRTHEPIILFCTEIVRAIIYKDKAILFPHRRQKDTVRTGQTVYTNICQDVPYPLSFELRVLEALLSETARSFASKTQRLRYICERIVADIDQDVADLHRLVPIQRAMNECRQDVREAREAVEEILHHPTFMQSMCLTHLTTDQPGSRPMHEVSATLLESYERQLETTEGILRETVQNLEASRDLWAVQLDSTRNRIIRIEVVVAIASFALLLCTVPASFFGMNLTSGMEETPNMFWPVVSYCMASSVLCCAGAYAFWRLGPTRRGRQISDLQALQTLLAHHFDDVEDVMIKLWERPGIKRKDFASIVTEACGPKTLSSNEINLLWKVFDSNRDGFLEISEVVRYQHSPSEQLSRKL</sequence>
<dbReference type="InterPro" id="IPR018247">
    <property type="entry name" value="EF_Hand_1_Ca_BS"/>
</dbReference>
<keyword evidence="2" id="KW-0813">Transport</keyword>
<feature type="transmembrane region" description="Helical" evidence="2">
    <location>
        <begin position="337"/>
        <end position="358"/>
    </location>
</feature>
<comment type="similarity">
    <text evidence="1 2">Belongs to the CorA metal ion transporter (MIT) (TC 1.A.35.5) family.</text>
</comment>
<dbReference type="EMBL" id="JALJOS010000030">
    <property type="protein sequence ID" value="KAK9822782.1"/>
    <property type="molecule type" value="Genomic_DNA"/>
</dbReference>